<protein>
    <submittedName>
        <fullName evidence="7">RNA polymerase sigma-70 factor</fullName>
    </submittedName>
</protein>
<dbReference type="InterPro" id="IPR013324">
    <property type="entry name" value="RNA_pol_sigma_r3/r4-like"/>
</dbReference>
<feature type="domain" description="RNA polymerase sigma-70 region 2" evidence="5">
    <location>
        <begin position="42"/>
        <end position="102"/>
    </location>
</feature>
<evidence type="ECO:0000256" key="2">
    <source>
        <dbReference type="ARBA" id="ARBA00023015"/>
    </source>
</evidence>
<accession>A0A3Q9FNT8</accession>
<dbReference type="Gene3D" id="1.10.10.10">
    <property type="entry name" value="Winged helix-like DNA-binding domain superfamily/Winged helix DNA-binding domain"/>
    <property type="match status" value="1"/>
</dbReference>
<evidence type="ECO:0000256" key="1">
    <source>
        <dbReference type="ARBA" id="ARBA00010641"/>
    </source>
</evidence>
<dbReference type="CDD" id="cd06171">
    <property type="entry name" value="Sigma70_r4"/>
    <property type="match status" value="1"/>
</dbReference>
<name>A0A3Q9FNT8_9BACT</name>
<dbReference type="SUPFAM" id="SSF88659">
    <property type="entry name" value="Sigma3 and sigma4 domains of RNA polymerase sigma factors"/>
    <property type="match status" value="1"/>
</dbReference>
<keyword evidence="8" id="KW-1185">Reference proteome</keyword>
<dbReference type="GO" id="GO:0003677">
    <property type="term" value="F:DNA binding"/>
    <property type="evidence" value="ECO:0007669"/>
    <property type="project" value="InterPro"/>
</dbReference>
<keyword evidence="4" id="KW-0804">Transcription</keyword>
<dbReference type="AlphaFoldDB" id="A0A3Q9FNT8"/>
<dbReference type="PANTHER" id="PTHR43133:SF46">
    <property type="entry name" value="RNA POLYMERASE SIGMA-70 FACTOR ECF SUBFAMILY"/>
    <property type="match status" value="1"/>
</dbReference>
<dbReference type="EMBL" id="CP034562">
    <property type="protein sequence ID" value="AZQ61249.1"/>
    <property type="molecule type" value="Genomic_DNA"/>
</dbReference>
<dbReference type="GO" id="GO:0016987">
    <property type="term" value="F:sigma factor activity"/>
    <property type="evidence" value="ECO:0007669"/>
    <property type="project" value="UniProtKB-KW"/>
</dbReference>
<comment type="similarity">
    <text evidence="1">Belongs to the sigma-70 factor family. ECF subfamily.</text>
</comment>
<dbReference type="KEGG" id="fll:EI427_03140"/>
<dbReference type="InterPro" id="IPR007627">
    <property type="entry name" value="RNA_pol_sigma70_r2"/>
</dbReference>
<reference evidence="7 8" key="1">
    <citation type="submission" date="2018-12" db="EMBL/GenBank/DDBJ databases">
        <title>Flammeovirga pectinis sp. nov., isolated from the gut of the Korean scallop, Patinopecten yessoensis.</title>
        <authorList>
            <person name="Bae J.-W."/>
            <person name="Jeong Y.-S."/>
            <person name="Kang W."/>
        </authorList>
    </citation>
    <scope>NUCLEOTIDE SEQUENCE [LARGE SCALE GENOMIC DNA]</scope>
    <source>
        <strain evidence="7 8">L12M1</strain>
    </source>
</reference>
<gene>
    <name evidence="7" type="ORF">EI427_03140</name>
</gene>
<organism evidence="7 8">
    <name type="scientific">Flammeovirga pectinis</name>
    <dbReference type="NCBI Taxonomy" id="2494373"/>
    <lineage>
        <taxon>Bacteria</taxon>
        <taxon>Pseudomonadati</taxon>
        <taxon>Bacteroidota</taxon>
        <taxon>Cytophagia</taxon>
        <taxon>Cytophagales</taxon>
        <taxon>Flammeovirgaceae</taxon>
        <taxon>Flammeovirga</taxon>
    </lineage>
</organism>
<dbReference type="Proteomes" id="UP000267268">
    <property type="component" value="Chromosome 1"/>
</dbReference>
<evidence type="ECO:0000256" key="3">
    <source>
        <dbReference type="ARBA" id="ARBA00023082"/>
    </source>
</evidence>
<keyword evidence="2" id="KW-0805">Transcription regulation</keyword>
<proteinExistence type="inferred from homology"/>
<dbReference type="NCBIfam" id="TIGR02937">
    <property type="entry name" value="sigma70-ECF"/>
    <property type="match status" value="1"/>
</dbReference>
<dbReference type="InterPro" id="IPR036388">
    <property type="entry name" value="WH-like_DNA-bd_sf"/>
</dbReference>
<dbReference type="PANTHER" id="PTHR43133">
    <property type="entry name" value="RNA POLYMERASE ECF-TYPE SIGMA FACTO"/>
    <property type="match status" value="1"/>
</dbReference>
<evidence type="ECO:0000313" key="8">
    <source>
        <dbReference type="Proteomes" id="UP000267268"/>
    </source>
</evidence>
<dbReference type="GO" id="GO:0006352">
    <property type="term" value="P:DNA-templated transcription initiation"/>
    <property type="evidence" value="ECO:0007669"/>
    <property type="project" value="InterPro"/>
</dbReference>
<dbReference type="NCBIfam" id="TIGR02985">
    <property type="entry name" value="Sig70_bacteroi1"/>
    <property type="match status" value="1"/>
</dbReference>
<evidence type="ECO:0000313" key="7">
    <source>
        <dbReference type="EMBL" id="AZQ61249.1"/>
    </source>
</evidence>
<sequence length="206" mass="24087">MNSNEYHYLAQLPLPFTIKYTIVALVPEIKTKEQFETLFKVQYPKLCAYANSILNDIQASEDIVQDLLFKLWESRNSLEITTSVEAYLTRSVKNKALNVIRHTEVKDQYKNYNEELINEASSNELLLLEAKELDQKIRKSIDTMPTKRKEIFLLSRFDGLKYAEISKQLDISIKTVENQMSSALKYLRKELTGFLTLLIIFFIKNF</sequence>
<dbReference type="OrthoDB" id="1524077at2"/>
<evidence type="ECO:0000259" key="5">
    <source>
        <dbReference type="Pfam" id="PF04542"/>
    </source>
</evidence>
<dbReference type="InterPro" id="IPR013325">
    <property type="entry name" value="RNA_pol_sigma_r2"/>
</dbReference>
<dbReference type="Gene3D" id="1.10.1740.10">
    <property type="match status" value="1"/>
</dbReference>
<evidence type="ECO:0000259" key="6">
    <source>
        <dbReference type="Pfam" id="PF08281"/>
    </source>
</evidence>
<dbReference type="SUPFAM" id="SSF88946">
    <property type="entry name" value="Sigma2 domain of RNA polymerase sigma factors"/>
    <property type="match status" value="1"/>
</dbReference>
<dbReference type="Pfam" id="PF08281">
    <property type="entry name" value="Sigma70_r4_2"/>
    <property type="match status" value="1"/>
</dbReference>
<dbReference type="InterPro" id="IPR014327">
    <property type="entry name" value="RNA_pol_sigma70_bacteroid"/>
</dbReference>
<dbReference type="InterPro" id="IPR039425">
    <property type="entry name" value="RNA_pol_sigma-70-like"/>
</dbReference>
<evidence type="ECO:0000256" key="4">
    <source>
        <dbReference type="ARBA" id="ARBA00023163"/>
    </source>
</evidence>
<keyword evidence="3" id="KW-0731">Sigma factor</keyword>
<feature type="domain" description="RNA polymerase sigma factor 70 region 4 type 2" evidence="6">
    <location>
        <begin position="135"/>
        <end position="186"/>
    </location>
</feature>
<dbReference type="Pfam" id="PF04542">
    <property type="entry name" value="Sigma70_r2"/>
    <property type="match status" value="1"/>
</dbReference>
<dbReference type="InterPro" id="IPR014284">
    <property type="entry name" value="RNA_pol_sigma-70_dom"/>
</dbReference>
<dbReference type="InterPro" id="IPR013249">
    <property type="entry name" value="RNA_pol_sigma70_r4_t2"/>
</dbReference>